<proteinExistence type="predicted"/>
<gene>
    <name evidence="1" type="ORF">ASZ90_015243</name>
</gene>
<reference evidence="1" key="1">
    <citation type="journal article" date="2015" name="Proc. Natl. Acad. Sci. U.S.A.">
        <title>Networks of energetic and metabolic interactions define dynamics in microbial communities.</title>
        <authorList>
            <person name="Embree M."/>
            <person name="Liu J.K."/>
            <person name="Al-Bassam M.M."/>
            <person name="Zengler K."/>
        </authorList>
    </citation>
    <scope>NUCLEOTIDE SEQUENCE</scope>
</reference>
<sequence length="423" mass="47538">MFRRIKDLFSQHAEEVVATCGMDELPGLLESLESDSAATERENTRDQRTAIRQLRSDLSAMVQNLASKEREEAYHPKLETIAKNTLPQFERAMLSSLGKELPEDPGEFYLAATDSLKGCVKGLAGPGRYLRGVFPDEMKEIRETVDLIGREMNAMTPVIATVRSKRARIAGIRADLARFHAAVDEQITGMAEVTGIRRDIENTERERMLIRDQIRELQEAVEHGVLKSEKEELLHAQQGYRDEERALHADLAVLLHVYRKGEKVLGRIHGAAAAKEIEAVVHMLSGTGIPEEGQLQPNLVRTLPIVMSMIASGEISLKNKEEKELFSGDCDISARVREGYARTEGARIRFQGMERAYQDHPLQADLRAARKKDETLSLRIATHQSRLLGLTDRNEVLEKEIALVFEKIRSGIRDLTGKDVVRT</sequence>
<evidence type="ECO:0000313" key="1">
    <source>
        <dbReference type="EMBL" id="KUG15119.1"/>
    </source>
</evidence>
<name>A0A0W8F2N5_9ZZZZ</name>
<protein>
    <submittedName>
        <fullName evidence="1">Pneumococcal surface protein</fullName>
    </submittedName>
</protein>
<comment type="caution">
    <text evidence="1">The sequence shown here is derived from an EMBL/GenBank/DDBJ whole genome shotgun (WGS) entry which is preliminary data.</text>
</comment>
<dbReference type="AlphaFoldDB" id="A0A0W8F2N5"/>
<dbReference type="EMBL" id="LNQE01001586">
    <property type="protein sequence ID" value="KUG15119.1"/>
    <property type="molecule type" value="Genomic_DNA"/>
</dbReference>
<accession>A0A0W8F2N5</accession>
<organism evidence="1">
    <name type="scientific">hydrocarbon metagenome</name>
    <dbReference type="NCBI Taxonomy" id="938273"/>
    <lineage>
        <taxon>unclassified sequences</taxon>
        <taxon>metagenomes</taxon>
        <taxon>ecological metagenomes</taxon>
    </lineage>
</organism>